<evidence type="ECO:0000256" key="1">
    <source>
        <dbReference type="SAM" id="SignalP"/>
    </source>
</evidence>
<dbReference type="RefSeq" id="WP_123121746.1">
    <property type="nucleotide sequence ID" value="NZ_RJJR01000014.1"/>
</dbReference>
<dbReference type="EMBL" id="RJJR01000014">
    <property type="protein sequence ID" value="RNI34205.1"/>
    <property type="molecule type" value="Genomic_DNA"/>
</dbReference>
<dbReference type="Pfam" id="PF16119">
    <property type="entry name" value="DUF4835"/>
    <property type="match status" value="1"/>
</dbReference>
<feature type="chain" id="PRO_5018122752" evidence="1">
    <location>
        <begin position="20"/>
        <end position="305"/>
    </location>
</feature>
<dbReference type="AlphaFoldDB" id="A0A3M9N9Y7"/>
<keyword evidence="1" id="KW-0732">Signal</keyword>
<name>A0A3M9N9Y7_9BACT</name>
<keyword evidence="3" id="KW-1185">Reference proteome</keyword>
<dbReference type="Proteomes" id="UP000267223">
    <property type="component" value="Unassembled WGS sequence"/>
</dbReference>
<sequence>MNKYFLFFFLLFFAKLSQAQELRARVSVISNRVNNTVDKQTFTNLQTALNDFVNTRKWSNDVFKTNEKIDCSFLLNLESTGESNVYKGSLTIQCGRPVFNTSYVSPVINYQDNDVTFKYIDFQQLEFNDTRVSGTDPLVSNLTAVFAYWINIILGFDYDSFSLRGGNAFFQKAQNIVNNAPEGRNISGWKPFDGTRNRYWLTENLLNSKYTIIHDAIYDYYRLGMDKLYEQEATARGNILNVLNMLNTFNVQNSNTMILQFFMQAKTQELVQVFSKANPTDKAKALDLLKKLDISSASQYEEQLK</sequence>
<evidence type="ECO:0000313" key="2">
    <source>
        <dbReference type="EMBL" id="RNI34205.1"/>
    </source>
</evidence>
<organism evidence="2 3">
    <name type="scientific">Hanamia caeni</name>
    <dbReference type="NCBI Taxonomy" id="2294116"/>
    <lineage>
        <taxon>Bacteria</taxon>
        <taxon>Pseudomonadati</taxon>
        <taxon>Bacteroidota</taxon>
        <taxon>Chitinophagia</taxon>
        <taxon>Chitinophagales</taxon>
        <taxon>Chitinophagaceae</taxon>
        <taxon>Hanamia</taxon>
    </lineage>
</organism>
<dbReference type="OrthoDB" id="9773381at2"/>
<feature type="signal peptide" evidence="1">
    <location>
        <begin position="1"/>
        <end position="19"/>
    </location>
</feature>
<comment type="caution">
    <text evidence="2">The sequence shown here is derived from an EMBL/GenBank/DDBJ whole genome shotgun (WGS) entry which is preliminary data.</text>
</comment>
<evidence type="ECO:0000313" key="3">
    <source>
        <dbReference type="Proteomes" id="UP000267223"/>
    </source>
</evidence>
<proteinExistence type="predicted"/>
<reference evidence="2 3" key="1">
    <citation type="submission" date="2018-11" db="EMBL/GenBank/DDBJ databases">
        <title>Draft genome sequence of Ferruginibacter sp. BO-59.</title>
        <authorList>
            <person name="Im W.T."/>
        </authorList>
    </citation>
    <scope>NUCLEOTIDE SEQUENCE [LARGE SCALE GENOMIC DNA]</scope>
    <source>
        <strain evidence="2 3">BO-59</strain>
    </source>
</reference>
<accession>A0A3M9N9Y7</accession>
<dbReference type="InterPro" id="IPR032274">
    <property type="entry name" value="DUF4835"/>
</dbReference>
<protein>
    <submittedName>
        <fullName evidence="2">DUF4835 family protein</fullName>
    </submittedName>
</protein>
<gene>
    <name evidence="2" type="ORF">EFY79_16015</name>
</gene>